<protein>
    <submittedName>
        <fullName evidence="3">WWE domain-containing protein</fullName>
    </submittedName>
</protein>
<accession>A0A183VHI6</accession>
<evidence type="ECO:0000313" key="3">
    <source>
        <dbReference type="WBParaSite" id="TCNE_0002021001-mRNA-1"/>
    </source>
</evidence>
<proteinExistence type="predicted"/>
<name>A0A183VHI6_TOXCA</name>
<gene>
    <name evidence="1" type="ORF">TCNE_LOCUS20206</name>
</gene>
<dbReference type="EMBL" id="UYWY01028659">
    <property type="protein sequence ID" value="VDM51527.1"/>
    <property type="molecule type" value="Genomic_DNA"/>
</dbReference>
<keyword evidence="2" id="KW-1185">Reference proteome</keyword>
<sequence length="70" mass="8638">MSSFDFYKKQERDEWEYSWEWAQLSTGWDGQWTNVIGMQQSLSVVDKTIEVLKRFKCLVNFFDYHFRRTN</sequence>
<reference evidence="3" key="1">
    <citation type="submission" date="2016-06" db="UniProtKB">
        <authorList>
            <consortium name="WormBaseParasite"/>
        </authorList>
    </citation>
    <scope>IDENTIFICATION</scope>
</reference>
<dbReference type="Proteomes" id="UP000050794">
    <property type="component" value="Unassembled WGS sequence"/>
</dbReference>
<evidence type="ECO:0000313" key="1">
    <source>
        <dbReference type="EMBL" id="VDM51527.1"/>
    </source>
</evidence>
<evidence type="ECO:0000313" key="2">
    <source>
        <dbReference type="Proteomes" id="UP000050794"/>
    </source>
</evidence>
<organism evidence="2 3">
    <name type="scientific">Toxocara canis</name>
    <name type="common">Canine roundworm</name>
    <dbReference type="NCBI Taxonomy" id="6265"/>
    <lineage>
        <taxon>Eukaryota</taxon>
        <taxon>Metazoa</taxon>
        <taxon>Ecdysozoa</taxon>
        <taxon>Nematoda</taxon>
        <taxon>Chromadorea</taxon>
        <taxon>Rhabditida</taxon>
        <taxon>Spirurina</taxon>
        <taxon>Ascaridomorpha</taxon>
        <taxon>Ascaridoidea</taxon>
        <taxon>Toxocaridae</taxon>
        <taxon>Toxocara</taxon>
    </lineage>
</organism>
<reference evidence="1 2" key="2">
    <citation type="submission" date="2018-11" db="EMBL/GenBank/DDBJ databases">
        <authorList>
            <consortium name="Pathogen Informatics"/>
        </authorList>
    </citation>
    <scope>NUCLEOTIDE SEQUENCE [LARGE SCALE GENOMIC DNA]</scope>
</reference>
<dbReference type="WBParaSite" id="TCNE_0002021001-mRNA-1">
    <property type="protein sequence ID" value="TCNE_0002021001-mRNA-1"/>
    <property type="gene ID" value="TCNE_0002021001"/>
</dbReference>
<dbReference type="AlphaFoldDB" id="A0A183VHI6"/>